<feature type="compositionally biased region" description="Polar residues" evidence="1">
    <location>
        <begin position="275"/>
        <end position="288"/>
    </location>
</feature>
<dbReference type="AlphaFoldDB" id="A0A836FT50"/>
<evidence type="ECO:0000313" key="3">
    <source>
        <dbReference type="Proteomes" id="UP000674179"/>
    </source>
</evidence>
<feature type="region of interest" description="Disordered" evidence="1">
    <location>
        <begin position="267"/>
        <end position="376"/>
    </location>
</feature>
<accession>A0A836FT50</accession>
<name>A0A836FT50_LEIEN</name>
<dbReference type="KEGG" id="lenr:94168891"/>
<dbReference type="Proteomes" id="UP000674179">
    <property type="component" value="Chromosome 34"/>
</dbReference>
<comment type="caution">
    <text evidence="2">The sequence shown here is derived from an EMBL/GenBank/DDBJ whole genome shotgun (WGS) entry which is preliminary data.</text>
</comment>
<feature type="region of interest" description="Disordered" evidence="1">
    <location>
        <begin position="491"/>
        <end position="570"/>
    </location>
</feature>
<gene>
    <name evidence="2" type="ORF">CUR178_01613</name>
</gene>
<proteinExistence type="predicted"/>
<dbReference type="GeneID" id="94168891"/>
<dbReference type="RefSeq" id="XP_067689484.1">
    <property type="nucleotide sequence ID" value="XM_067833381.1"/>
</dbReference>
<feature type="compositionally biased region" description="Basic and acidic residues" evidence="1">
    <location>
        <begin position="532"/>
        <end position="543"/>
    </location>
</feature>
<dbReference type="OrthoDB" id="273606at2759"/>
<feature type="compositionally biased region" description="Polar residues" evidence="1">
    <location>
        <begin position="491"/>
        <end position="507"/>
    </location>
</feature>
<feature type="compositionally biased region" description="Polar residues" evidence="1">
    <location>
        <begin position="353"/>
        <end position="365"/>
    </location>
</feature>
<protein>
    <submittedName>
        <fullName evidence="2">Uncharacterized protein</fullName>
    </submittedName>
</protein>
<keyword evidence="3" id="KW-1185">Reference proteome</keyword>
<evidence type="ECO:0000313" key="2">
    <source>
        <dbReference type="EMBL" id="KAG5468777.1"/>
    </source>
</evidence>
<evidence type="ECO:0000256" key="1">
    <source>
        <dbReference type="SAM" id="MobiDB-lite"/>
    </source>
</evidence>
<reference evidence="2 3" key="1">
    <citation type="submission" date="2021-02" db="EMBL/GenBank/DDBJ databases">
        <title>Leishmania (Mundinia) enrietti genome sequencing and assembly.</title>
        <authorList>
            <person name="Almutairi H."/>
            <person name="Gatherer D."/>
        </authorList>
    </citation>
    <scope>NUCLEOTIDE SEQUENCE [LARGE SCALE GENOMIC DNA]</scope>
    <source>
        <strain evidence="2">CUR178</strain>
    </source>
</reference>
<organism evidence="2 3">
    <name type="scientific">Leishmania enriettii</name>
    <dbReference type="NCBI Taxonomy" id="5663"/>
    <lineage>
        <taxon>Eukaryota</taxon>
        <taxon>Discoba</taxon>
        <taxon>Euglenozoa</taxon>
        <taxon>Kinetoplastea</taxon>
        <taxon>Metakinetoplastina</taxon>
        <taxon>Trypanosomatida</taxon>
        <taxon>Trypanosomatidae</taxon>
        <taxon>Leishmaniinae</taxon>
        <taxon>Leishmania</taxon>
    </lineage>
</organism>
<dbReference type="EMBL" id="JAFHKP010000034">
    <property type="protein sequence ID" value="KAG5468777.1"/>
    <property type="molecule type" value="Genomic_DNA"/>
</dbReference>
<feature type="compositionally biased region" description="Low complexity" evidence="1">
    <location>
        <begin position="315"/>
        <end position="330"/>
    </location>
</feature>
<sequence>MTASVHQRTRLFLARSGSSGSRAPCPATAAKDMTFLELPSIPVATANSTYGVERADALPRPLVSPVLHLGRQTPFLSSALQNDRSWSRTLLEVTTWCIEGLPSTSCNGVVPVDAAALPYAGVRVRLCGKGRPIRVVPNVATGKRGCTTLIERGSCTWLQHGDVLEFGSQARVRLLAVHVRVGSAAELARGASFVWVSSSLRTSAVTTGATVGDVDARPRMTAVPTALWFARIHEWSAAPKFLKSKMLLEAEQLTLHMHEEEARRHAAVAAAMESLSESNRQGNGSTNRKYMGGTAARVAPSAENERHPPEGEALTTTSRQGSGAGRRSSTVADENEIDAATPTTQSQQQQQQLTLRVGSTPSNFTAERGQKRDASAPVGGVRLLPTALQGTDLEAAVSLPTSSSQPRGCEEDVVALHTAPQQTRSFGLHRPSSASARYTLATLSETLDERLNEALLCLENGGNAVSDALAQRFDKAVALLGVMEEDLSGTHLSPSEQLKASASQQTGCDDGGDVNRSVESDTPVSKQRLSKRGREEAVRDERAPSSGSLGVRTNARHNRRLSRADGVSSTGVTGLLQSLRDDHRGTPPAQHLTRADIRRMHSNQPRQEDSQVVFFDH</sequence>